<evidence type="ECO:0000256" key="7">
    <source>
        <dbReference type="ARBA" id="ARBA00022801"/>
    </source>
</evidence>
<dbReference type="InterPro" id="IPR015886">
    <property type="entry name" value="H2TH_FPG"/>
</dbReference>
<dbReference type="RefSeq" id="WP_345886462.1">
    <property type="nucleotide sequence ID" value="NZ_JBDFRB010000019.1"/>
</dbReference>
<evidence type="ECO:0000259" key="15">
    <source>
        <dbReference type="PROSITE" id="PS51066"/>
    </source>
</evidence>
<keyword evidence="12" id="KW-0511">Multifunctional enzyme</keyword>
<dbReference type="SUPFAM" id="SSF57716">
    <property type="entry name" value="Glucocorticoid receptor-like (DNA-binding domain)"/>
    <property type="match status" value="1"/>
</dbReference>
<keyword evidence="10" id="KW-0234">DNA repair</keyword>
<evidence type="ECO:0000256" key="2">
    <source>
        <dbReference type="ARBA" id="ARBA00001947"/>
    </source>
</evidence>
<dbReference type="PROSITE" id="PS51066">
    <property type="entry name" value="ZF_FPG_2"/>
    <property type="match status" value="1"/>
</dbReference>
<feature type="domain" description="Formamidopyrimidine-DNA glycosylase catalytic" evidence="16">
    <location>
        <begin position="2"/>
        <end position="117"/>
    </location>
</feature>
<evidence type="ECO:0000256" key="11">
    <source>
        <dbReference type="ARBA" id="ARBA00023239"/>
    </source>
</evidence>
<evidence type="ECO:0000256" key="1">
    <source>
        <dbReference type="ARBA" id="ARBA00001668"/>
    </source>
</evidence>
<keyword evidence="18" id="KW-1185">Reference proteome</keyword>
<evidence type="ECO:0000256" key="13">
    <source>
        <dbReference type="ARBA" id="ARBA00023295"/>
    </source>
</evidence>
<keyword evidence="6 14" id="KW-0863">Zinc-finger</keyword>
<dbReference type="Proteomes" id="UP001422074">
    <property type="component" value="Unassembled WGS sequence"/>
</dbReference>
<evidence type="ECO:0000256" key="4">
    <source>
        <dbReference type="ARBA" id="ARBA00022723"/>
    </source>
</evidence>
<sequence>MPELPEVNALAAYLDRALAGLIVERVTIGSVQALKTAVPPYTALVGRTVASVGRRGKFLVLETVPGPAPSAHDGEADGGPRLAVVVHLALGGWVRVLDHLPTPASAKGRGYIAARFGFVGDGREAGLDFTEQGTWKRLALHVVRDPQEVPGIAALGPEPLDEAFTLDAFRALLRRRAQIKGVLRDQKAIAGIGNAYSDEILHAAKISPFALASSLDDEASERLYRAMRSVLAAAVERAAGLPPEELKDDKRAGMRVHRRTGEACPVCGDTIREVSFSDSALQYCPTCQTGGKTLADRRTSTFLK</sequence>
<dbReference type="Gene3D" id="1.10.8.50">
    <property type="match status" value="1"/>
</dbReference>
<proteinExistence type="inferred from homology"/>
<name>A0ABU9X333_9MICC</name>
<keyword evidence="13" id="KW-0326">Glycosidase</keyword>
<comment type="cofactor">
    <cofactor evidence="2">
        <name>Zn(2+)</name>
        <dbReference type="ChEBI" id="CHEBI:29105"/>
    </cofactor>
</comment>
<keyword evidence="4" id="KW-0479">Metal-binding</keyword>
<gene>
    <name evidence="17" type="ORF">ABCQ75_15170</name>
</gene>
<reference evidence="17 18" key="1">
    <citation type="submission" date="2024-05" db="EMBL/GenBank/DDBJ databases">
        <title>Sinomonas sp. nov., isolated from a waste landfill.</title>
        <authorList>
            <person name="Zhao Y."/>
        </authorList>
    </citation>
    <scope>NUCLEOTIDE SEQUENCE [LARGE SCALE GENOMIC DNA]</scope>
    <source>
        <strain evidence="17 18">CCTCC AB2014300</strain>
    </source>
</reference>
<dbReference type="EMBL" id="JBDFRB010000019">
    <property type="protein sequence ID" value="MEN2745868.1"/>
    <property type="molecule type" value="Genomic_DNA"/>
</dbReference>
<dbReference type="SMART" id="SM01232">
    <property type="entry name" value="H2TH"/>
    <property type="match status" value="1"/>
</dbReference>
<keyword evidence="11" id="KW-0456">Lyase</keyword>
<evidence type="ECO:0000256" key="3">
    <source>
        <dbReference type="ARBA" id="ARBA00009409"/>
    </source>
</evidence>
<feature type="domain" description="FPG-type" evidence="15">
    <location>
        <begin position="255"/>
        <end position="289"/>
    </location>
</feature>
<keyword evidence="5" id="KW-0227">DNA damage</keyword>
<evidence type="ECO:0000256" key="10">
    <source>
        <dbReference type="ARBA" id="ARBA00023204"/>
    </source>
</evidence>
<dbReference type="InterPro" id="IPR012319">
    <property type="entry name" value="FPG_cat"/>
</dbReference>
<keyword evidence="7" id="KW-0378">Hydrolase</keyword>
<evidence type="ECO:0000259" key="16">
    <source>
        <dbReference type="PROSITE" id="PS51068"/>
    </source>
</evidence>
<organism evidence="17 18">
    <name type="scientific">Sinomonas halotolerans</name>
    <dbReference type="NCBI Taxonomy" id="1644133"/>
    <lineage>
        <taxon>Bacteria</taxon>
        <taxon>Bacillati</taxon>
        <taxon>Actinomycetota</taxon>
        <taxon>Actinomycetes</taxon>
        <taxon>Micrococcales</taxon>
        <taxon>Micrococcaceae</taxon>
        <taxon>Sinomonas</taxon>
    </lineage>
</organism>
<comment type="caution">
    <text evidence="17">The sequence shown here is derived from an EMBL/GenBank/DDBJ whole genome shotgun (WGS) entry which is preliminary data.</text>
</comment>
<evidence type="ECO:0000256" key="8">
    <source>
        <dbReference type="ARBA" id="ARBA00022833"/>
    </source>
</evidence>
<evidence type="ECO:0000256" key="5">
    <source>
        <dbReference type="ARBA" id="ARBA00022763"/>
    </source>
</evidence>
<keyword evidence="8" id="KW-0862">Zinc</keyword>
<dbReference type="Gene3D" id="3.20.190.10">
    <property type="entry name" value="MutM-like, N-terminal"/>
    <property type="match status" value="1"/>
</dbReference>
<dbReference type="PROSITE" id="PS51068">
    <property type="entry name" value="FPG_CAT"/>
    <property type="match status" value="1"/>
</dbReference>
<evidence type="ECO:0000313" key="17">
    <source>
        <dbReference type="EMBL" id="MEN2745868.1"/>
    </source>
</evidence>
<dbReference type="InterPro" id="IPR010979">
    <property type="entry name" value="Ribosomal_uS13-like_H2TH"/>
</dbReference>
<dbReference type="SUPFAM" id="SSF46946">
    <property type="entry name" value="S13-like H2TH domain"/>
    <property type="match status" value="1"/>
</dbReference>
<evidence type="ECO:0000256" key="6">
    <source>
        <dbReference type="ARBA" id="ARBA00022771"/>
    </source>
</evidence>
<dbReference type="InterPro" id="IPR035937">
    <property type="entry name" value="FPG_N"/>
</dbReference>
<dbReference type="SUPFAM" id="SSF81624">
    <property type="entry name" value="N-terminal domain of MutM-like DNA repair proteins"/>
    <property type="match status" value="1"/>
</dbReference>
<dbReference type="Pfam" id="PF06831">
    <property type="entry name" value="H2TH"/>
    <property type="match status" value="1"/>
</dbReference>
<dbReference type="Pfam" id="PF01149">
    <property type="entry name" value="Fapy_DNA_glyco"/>
    <property type="match status" value="1"/>
</dbReference>
<accession>A0ABU9X333</accession>
<protein>
    <submittedName>
        <fullName evidence="17">DNA-formamidopyrimidine glycosylase family protein</fullName>
    </submittedName>
</protein>
<dbReference type="InterPro" id="IPR000214">
    <property type="entry name" value="Znf_DNA_glyclase/AP_lyase"/>
</dbReference>
<comment type="catalytic activity">
    <reaction evidence="1">
        <text>Hydrolysis of DNA containing ring-opened 7-methylguanine residues, releasing 2,6-diamino-4-hydroxy-5-(N-methyl)formamidopyrimidine.</text>
        <dbReference type="EC" id="3.2.2.23"/>
    </reaction>
</comment>
<dbReference type="InterPro" id="IPR010663">
    <property type="entry name" value="Znf_FPG/IleRS"/>
</dbReference>
<dbReference type="PANTHER" id="PTHR22993">
    <property type="entry name" value="FORMAMIDOPYRIMIDINE-DNA GLYCOSYLASE"/>
    <property type="match status" value="1"/>
</dbReference>
<evidence type="ECO:0000256" key="14">
    <source>
        <dbReference type="PROSITE-ProRule" id="PRU00391"/>
    </source>
</evidence>
<evidence type="ECO:0000256" key="12">
    <source>
        <dbReference type="ARBA" id="ARBA00023268"/>
    </source>
</evidence>
<dbReference type="SMART" id="SM00898">
    <property type="entry name" value="Fapy_DNA_glyco"/>
    <property type="match status" value="1"/>
</dbReference>
<evidence type="ECO:0000256" key="9">
    <source>
        <dbReference type="ARBA" id="ARBA00023125"/>
    </source>
</evidence>
<evidence type="ECO:0000313" key="18">
    <source>
        <dbReference type="Proteomes" id="UP001422074"/>
    </source>
</evidence>
<dbReference type="Pfam" id="PF06827">
    <property type="entry name" value="zf-FPG_IleRS"/>
    <property type="match status" value="1"/>
</dbReference>
<dbReference type="PANTHER" id="PTHR22993:SF9">
    <property type="entry name" value="FORMAMIDOPYRIMIDINE-DNA GLYCOSYLASE"/>
    <property type="match status" value="1"/>
</dbReference>
<comment type="similarity">
    <text evidence="3">Belongs to the FPG family.</text>
</comment>
<keyword evidence="9" id="KW-0238">DNA-binding</keyword>